<dbReference type="Gene3D" id="1.20.120.570">
    <property type="entry name" value="YkyA-like"/>
    <property type="match status" value="1"/>
</dbReference>
<sequence>MKYKTAAVCMSVLMLSACGNKNEQLETFYKQVEKANEKEKPIVETSDKLGQLESDKVRMFEDVNKGSIKTIHATAKKLDQNADERKTVISEEKDAIAASEAEFKKALPLAKSIDDKTRKDEAQDIIDKMETKYETHDQLMSAYEDILAKEKDIFKYLQQAKPSGKTVNQKIEKLNNTTAEFQQLTSKYSQNSNELEKEKKDVVDILNAQ</sequence>
<dbReference type="OrthoDB" id="2854188at2"/>
<dbReference type="RefSeq" id="WP_133443255.1">
    <property type="nucleotide sequence ID" value="NZ_SCWB01000004.1"/>
</dbReference>
<keyword evidence="3" id="KW-1185">Reference proteome</keyword>
<dbReference type="Proteomes" id="UP000294802">
    <property type="component" value="Unassembled WGS sequence"/>
</dbReference>
<dbReference type="SUPFAM" id="SSF140423">
    <property type="entry name" value="MW0975(SA0943)-like"/>
    <property type="match status" value="1"/>
</dbReference>
<dbReference type="InterPro" id="IPR019454">
    <property type="entry name" value="Lipoprot_YkyA-like"/>
</dbReference>
<keyword evidence="1" id="KW-0175">Coiled coil</keyword>
<reference evidence="2 3" key="1">
    <citation type="submission" date="2019-01" db="EMBL/GenBank/DDBJ databases">
        <title>Draft genome sequences of the type strains of six Macrococcus species.</title>
        <authorList>
            <person name="Mazhar S."/>
            <person name="Altermann E."/>
            <person name="Hill C."/>
            <person name="Mcauliffe O."/>
        </authorList>
    </citation>
    <scope>NUCLEOTIDE SEQUENCE [LARGE SCALE GENOMIC DNA]</scope>
    <source>
        <strain evidence="2 3">CCM4815</strain>
    </source>
</reference>
<gene>
    <name evidence="2" type="ORF">ERX29_03230</name>
</gene>
<organism evidence="2 3">
    <name type="scientific">Macrococcus lamae</name>
    <dbReference type="NCBI Taxonomy" id="198484"/>
    <lineage>
        <taxon>Bacteria</taxon>
        <taxon>Bacillati</taxon>
        <taxon>Bacillota</taxon>
        <taxon>Bacilli</taxon>
        <taxon>Bacillales</taxon>
        <taxon>Staphylococcaceae</taxon>
        <taxon>Macrococcus</taxon>
    </lineage>
</organism>
<comment type="caution">
    <text evidence="2">The sequence shown here is derived from an EMBL/GenBank/DDBJ whole genome shotgun (WGS) entry which is preliminary data.</text>
</comment>
<evidence type="ECO:0000313" key="3">
    <source>
        <dbReference type="Proteomes" id="UP000294802"/>
    </source>
</evidence>
<name>A0A4R6BVG9_9STAP</name>
<dbReference type="InterPro" id="IPR036785">
    <property type="entry name" value="YkyA-like_sf"/>
</dbReference>
<dbReference type="PROSITE" id="PS51257">
    <property type="entry name" value="PROKAR_LIPOPROTEIN"/>
    <property type="match status" value="1"/>
</dbReference>
<evidence type="ECO:0000313" key="2">
    <source>
        <dbReference type="EMBL" id="TDM12351.1"/>
    </source>
</evidence>
<protein>
    <recommendedName>
        <fullName evidence="4">EMYY motif lipoprotein</fullName>
    </recommendedName>
</protein>
<evidence type="ECO:0008006" key="4">
    <source>
        <dbReference type="Google" id="ProtNLM"/>
    </source>
</evidence>
<dbReference type="EMBL" id="SCWB01000004">
    <property type="protein sequence ID" value="TDM12351.1"/>
    <property type="molecule type" value="Genomic_DNA"/>
</dbReference>
<proteinExistence type="predicted"/>
<accession>A0A4R6BVG9</accession>
<feature type="coiled-coil region" evidence="1">
    <location>
        <begin position="167"/>
        <end position="201"/>
    </location>
</feature>
<dbReference type="Pfam" id="PF10368">
    <property type="entry name" value="YkyA"/>
    <property type="match status" value="1"/>
</dbReference>
<evidence type="ECO:0000256" key="1">
    <source>
        <dbReference type="SAM" id="Coils"/>
    </source>
</evidence>
<dbReference type="AlphaFoldDB" id="A0A4R6BVG9"/>